<dbReference type="Pfam" id="PF01636">
    <property type="entry name" value="APH"/>
    <property type="match status" value="1"/>
</dbReference>
<dbReference type="Proteomes" id="UP001389717">
    <property type="component" value="Unassembled WGS sequence"/>
</dbReference>
<evidence type="ECO:0000313" key="2">
    <source>
        <dbReference type="EMBL" id="MEL3971178.1"/>
    </source>
</evidence>
<reference evidence="2 3" key="1">
    <citation type="submission" date="2024-04" db="EMBL/GenBank/DDBJ databases">
        <title>Bacillus oryzaecorticis sp. nov., a moderately halophilic bacterium isolated from rice husks.</title>
        <authorList>
            <person name="Zhu H.-S."/>
        </authorList>
    </citation>
    <scope>NUCLEOTIDE SEQUENCE [LARGE SCALE GENOMIC DNA]</scope>
    <source>
        <strain evidence="2 3">ZC255</strain>
    </source>
</reference>
<protein>
    <submittedName>
        <fullName evidence="2">Aminoglycoside phosphotransferase family protein</fullName>
        <ecNumber evidence="2">2.7.1.-</ecNumber>
    </submittedName>
</protein>
<gene>
    <name evidence="2" type="ORF">AAEO50_02710</name>
</gene>
<organism evidence="2 3">
    <name type="scientific">Rossellomorea oryzaecorticis</name>
    <dbReference type="NCBI Taxonomy" id="1396505"/>
    <lineage>
        <taxon>Bacteria</taxon>
        <taxon>Bacillati</taxon>
        <taxon>Bacillota</taxon>
        <taxon>Bacilli</taxon>
        <taxon>Bacillales</taxon>
        <taxon>Bacillaceae</taxon>
        <taxon>Rossellomorea</taxon>
    </lineage>
</organism>
<keyword evidence="2" id="KW-0808">Transferase</keyword>
<accession>A0ABU9K8B5</accession>
<comment type="caution">
    <text evidence="2">The sequence shown here is derived from an EMBL/GenBank/DDBJ whole genome shotgun (WGS) entry which is preliminary data.</text>
</comment>
<feature type="domain" description="Aminoglycoside phosphotransferase" evidence="1">
    <location>
        <begin position="24"/>
        <end position="234"/>
    </location>
</feature>
<keyword evidence="3" id="KW-1185">Reference proteome</keyword>
<dbReference type="EMBL" id="JBBYAF010000003">
    <property type="protein sequence ID" value="MEL3971178.1"/>
    <property type="molecule type" value="Genomic_DNA"/>
</dbReference>
<dbReference type="InterPro" id="IPR002575">
    <property type="entry name" value="Aminoglycoside_PTrfase"/>
</dbReference>
<dbReference type="Gene3D" id="3.30.200.20">
    <property type="entry name" value="Phosphorylase Kinase, domain 1"/>
    <property type="match status" value="1"/>
</dbReference>
<evidence type="ECO:0000313" key="3">
    <source>
        <dbReference type="Proteomes" id="UP001389717"/>
    </source>
</evidence>
<dbReference type="Gene3D" id="3.90.1200.10">
    <property type="match status" value="1"/>
</dbReference>
<evidence type="ECO:0000259" key="1">
    <source>
        <dbReference type="Pfam" id="PF01636"/>
    </source>
</evidence>
<dbReference type="RefSeq" id="WP_341980141.1">
    <property type="nucleotide sequence ID" value="NZ_JBBYAF010000003.1"/>
</dbReference>
<sequence>MNHSLKVKIEEVTGCIHKTNVLDEQGWTSEVRRVYTGDRSYLLKSSYKGKYRTWLKEEAQVLKKLTGNTVISVPEYYGLIEEKDGDHLIMSFEDGMSLTAALSKAASETERKSLIRSFGRFLHEFHDQEPIDFFRSEGDWLEGQLLKAQHYAENGQCDGSLTLLENLKTDRPSPVKQTIIHGDCTTDNVMVIDGVVQLFIDVAGMTVGDPRYDESLAIRKFMNNTEYVTAFYDGYTRYKVTKKEFQYFDEGLYEFF</sequence>
<dbReference type="InterPro" id="IPR011009">
    <property type="entry name" value="Kinase-like_dom_sf"/>
</dbReference>
<proteinExistence type="predicted"/>
<name>A0ABU9K8B5_9BACI</name>
<dbReference type="InterPro" id="IPR051678">
    <property type="entry name" value="AGP_Transferase"/>
</dbReference>
<dbReference type="GO" id="GO:0016740">
    <property type="term" value="F:transferase activity"/>
    <property type="evidence" value="ECO:0007669"/>
    <property type="project" value="UniProtKB-KW"/>
</dbReference>
<dbReference type="PANTHER" id="PTHR21310">
    <property type="entry name" value="AMINOGLYCOSIDE PHOSPHOTRANSFERASE-RELATED-RELATED"/>
    <property type="match status" value="1"/>
</dbReference>
<dbReference type="SUPFAM" id="SSF56112">
    <property type="entry name" value="Protein kinase-like (PK-like)"/>
    <property type="match status" value="1"/>
</dbReference>
<dbReference type="EC" id="2.7.1.-" evidence="2"/>